<dbReference type="Pfam" id="PF13185">
    <property type="entry name" value="GAF_2"/>
    <property type="match status" value="1"/>
</dbReference>
<name>A0ABD6DLP0_9EURY</name>
<dbReference type="InterPro" id="IPR029016">
    <property type="entry name" value="GAF-like_dom_sf"/>
</dbReference>
<reference evidence="5 6" key="1">
    <citation type="journal article" date="2019" name="Int. J. Syst. Evol. Microbiol.">
        <title>The Global Catalogue of Microorganisms (GCM) 10K type strain sequencing project: providing services to taxonomists for standard genome sequencing and annotation.</title>
        <authorList>
            <consortium name="The Broad Institute Genomics Platform"/>
            <consortium name="The Broad Institute Genome Sequencing Center for Infectious Disease"/>
            <person name="Wu L."/>
            <person name="Ma J."/>
        </authorList>
    </citation>
    <scope>NUCLEOTIDE SEQUENCE [LARGE SCALE GENOMIC DNA]</scope>
    <source>
        <strain evidence="5 6">CGMCC 1.10390</strain>
    </source>
</reference>
<dbReference type="InterPro" id="IPR052155">
    <property type="entry name" value="Biofilm_reg_signaling"/>
</dbReference>
<accession>A0ABD6DLP0</accession>
<sequence length="828" mass="91269">MSSLIVTDALRETLSVFDTRSPGTPLTTTEVATELDSGRRSTFDKLDRLADGGYLATKAVGSRGRVWWRPVGELGVADQWVDGAFLLLDATGRVHYVTDRAAELLGVAAETMLDTTVWVSVPEFEAAEFEASIEEATADPATTTGQLWSSRLDRGLGYRLLPTASGLRLSLRDVTERMERERRLERYELIAETARDGIYLVDRTGHFTMVNEAYAEMTGYDREELVGSHVSLLVDEETIETASRYDERLRADECQTARFEADLVRKDGSTLRAEATFAVLDDGDGHVERVGVVRDVSDRVERERELERYRTIVETVDDGIYVLDGEYRFTQVNDAYVDITGYDRDELLGAHCSLVVGDALSERAAARSRELAASDDRSARLEAPVHRRDGTQLVAESKFTPLTDEAGTFQGTVGVVRDMSDRIRRERILKRQRSQLAALDSLNTVARQVTQSVIEQSTRADVERTVCEVLTDSESYTLAWVGQVDRASGTVTPRLVSPTRAAPENLPVVADTLSEGPIGRATETGTMQVTTDIASVAPADGWEDPVDAEGLQFAAVIPVVHEATLYGLVCVYTDRETAFSPAERDVIAGLGEIIGQAIAAIERKRALMSDEVVELEFRLSDLGAMLGIEMPADGRVEIGQTIPLGGDEFLVYATANETGLGIVEAAESAFDHWESVESFDSRHDEAHLQIRLSEPPVSARIAEFGGRIQQVVFADDAAQFVVQTEPGTDVRPVIEIIDETFSTTELVRRRQFTRVDGPRPRTDDDVLDRLTDRQRTVLFAARNAGFFEQPRTQSGTEIADNMGISATTFHQHLRAALRELTASVFADG</sequence>
<dbReference type="InterPro" id="IPR003018">
    <property type="entry name" value="GAF"/>
</dbReference>
<dbReference type="SUPFAM" id="SSF55785">
    <property type="entry name" value="PYP-like sensor domain (PAS domain)"/>
    <property type="match status" value="3"/>
</dbReference>
<dbReference type="Pfam" id="PF15915">
    <property type="entry name" value="BAT"/>
    <property type="match status" value="1"/>
</dbReference>
<dbReference type="InterPro" id="IPR007050">
    <property type="entry name" value="HTH_bacterioopsin"/>
</dbReference>
<keyword evidence="6" id="KW-1185">Reference proteome</keyword>
<dbReference type="Pfam" id="PF08448">
    <property type="entry name" value="PAS_4"/>
    <property type="match status" value="1"/>
</dbReference>
<evidence type="ECO:0000313" key="5">
    <source>
        <dbReference type="EMBL" id="MFD1645721.1"/>
    </source>
</evidence>
<dbReference type="Gene3D" id="3.30.450.20">
    <property type="entry name" value="PAS domain"/>
    <property type="match status" value="3"/>
</dbReference>
<dbReference type="SMART" id="SM00065">
    <property type="entry name" value="GAF"/>
    <property type="match status" value="1"/>
</dbReference>
<dbReference type="NCBIfam" id="TIGR00229">
    <property type="entry name" value="sensory_box"/>
    <property type="match status" value="2"/>
</dbReference>
<dbReference type="InterPro" id="IPR013656">
    <property type="entry name" value="PAS_4"/>
</dbReference>
<dbReference type="CDD" id="cd00130">
    <property type="entry name" value="PAS"/>
    <property type="match status" value="2"/>
</dbReference>
<evidence type="ECO:0000259" key="3">
    <source>
        <dbReference type="PROSITE" id="PS50112"/>
    </source>
</evidence>
<dbReference type="InterPro" id="IPR031803">
    <property type="entry name" value="BAT_GAF/HTH-assoc"/>
</dbReference>
<dbReference type="PROSITE" id="PS50113">
    <property type="entry name" value="PAC"/>
    <property type="match status" value="2"/>
</dbReference>
<evidence type="ECO:0000259" key="4">
    <source>
        <dbReference type="PROSITE" id="PS50113"/>
    </source>
</evidence>
<keyword evidence="2" id="KW-0804">Transcription</keyword>
<dbReference type="SUPFAM" id="SSF55781">
    <property type="entry name" value="GAF domain-like"/>
    <property type="match status" value="1"/>
</dbReference>
<dbReference type="Gene3D" id="1.10.10.10">
    <property type="entry name" value="Winged helix-like DNA-binding domain superfamily/Winged helix DNA-binding domain"/>
    <property type="match status" value="1"/>
</dbReference>
<evidence type="ECO:0000256" key="2">
    <source>
        <dbReference type="ARBA" id="ARBA00023163"/>
    </source>
</evidence>
<dbReference type="InterPro" id="IPR001610">
    <property type="entry name" value="PAC"/>
</dbReference>
<feature type="domain" description="PAS" evidence="3">
    <location>
        <begin position="305"/>
        <end position="349"/>
    </location>
</feature>
<dbReference type="PANTHER" id="PTHR44757:SF2">
    <property type="entry name" value="BIOFILM ARCHITECTURE MAINTENANCE PROTEIN MBAA"/>
    <property type="match status" value="1"/>
</dbReference>
<comment type="caution">
    <text evidence="5">The sequence shown here is derived from an EMBL/GenBank/DDBJ whole genome shotgun (WGS) entry which is preliminary data.</text>
</comment>
<dbReference type="SMART" id="SM00091">
    <property type="entry name" value="PAS"/>
    <property type="match status" value="3"/>
</dbReference>
<keyword evidence="1" id="KW-0805">Transcription regulation</keyword>
<dbReference type="PANTHER" id="PTHR44757">
    <property type="entry name" value="DIGUANYLATE CYCLASE DGCP"/>
    <property type="match status" value="1"/>
</dbReference>
<dbReference type="Pfam" id="PF04967">
    <property type="entry name" value="HTH_10"/>
    <property type="match status" value="1"/>
</dbReference>
<feature type="domain" description="PAS" evidence="3">
    <location>
        <begin position="183"/>
        <end position="252"/>
    </location>
</feature>
<dbReference type="PROSITE" id="PS50112">
    <property type="entry name" value="PAS"/>
    <property type="match status" value="2"/>
</dbReference>
<dbReference type="Gene3D" id="3.30.450.40">
    <property type="match status" value="1"/>
</dbReference>
<dbReference type="EMBL" id="JBHUDO010000002">
    <property type="protein sequence ID" value="MFD1645721.1"/>
    <property type="molecule type" value="Genomic_DNA"/>
</dbReference>
<dbReference type="InterPro" id="IPR035965">
    <property type="entry name" value="PAS-like_dom_sf"/>
</dbReference>
<evidence type="ECO:0000256" key="1">
    <source>
        <dbReference type="ARBA" id="ARBA00023015"/>
    </source>
</evidence>
<dbReference type="Proteomes" id="UP001597034">
    <property type="component" value="Unassembled WGS sequence"/>
</dbReference>
<gene>
    <name evidence="5" type="ORF">ACFSBL_08510</name>
</gene>
<dbReference type="SMART" id="SM00086">
    <property type="entry name" value="PAC"/>
    <property type="match status" value="2"/>
</dbReference>
<feature type="domain" description="PAC" evidence="4">
    <location>
        <begin position="379"/>
        <end position="431"/>
    </location>
</feature>
<dbReference type="Pfam" id="PF00989">
    <property type="entry name" value="PAS"/>
    <property type="match status" value="1"/>
</dbReference>
<evidence type="ECO:0000313" key="6">
    <source>
        <dbReference type="Proteomes" id="UP001597034"/>
    </source>
</evidence>
<dbReference type="InterPro" id="IPR000014">
    <property type="entry name" value="PAS"/>
</dbReference>
<dbReference type="AlphaFoldDB" id="A0ABD6DLP0"/>
<proteinExistence type="predicted"/>
<organism evidence="5 6">
    <name type="scientific">Haloarchaeobius litoreus</name>
    <dbReference type="NCBI Taxonomy" id="755306"/>
    <lineage>
        <taxon>Archaea</taxon>
        <taxon>Methanobacteriati</taxon>
        <taxon>Methanobacteriota</taxon>
        <taxon>Stenosarchaea group</taxon>
        <taxon>Halobacteria</taxon>
        <taxon>Halobacteriales</taxon>
        <taxon>Halorubellaceae</taxon>
        <taxon>Haloarchaeobius</taxon>
    </lineage>
</organism>
<protein>
    <submittedName>
        <fullName evidence="5">PAS domain S-box protein</fullName>
    </submittedName>
</protein>
<dbReference type="InterPro" id="IPR036388">
    <property type="entry name" value="WH-like_DNA-bd_sf"/>
</dbReference>
<dbReference type="InterPro" id="IPR000700">
    <property type="entry name" value="PAS-assoc_C"/>
</dbReference>
<dbReference type="RefSeq" id="WP_256398763.1">
    <property type="nucleotide sequence ID" value="NZ_JANHJR010000001.1"/>
</dbReference>
<feature type="domain" description="PAC" evidence="4">
    <location>
        <begin position="257"/>
        <end position="308"/>
    </location>
</feature>
<dbReference type="InterPro" id="IPR013767">
    <property type="entry name" value="PAS_fold"/>
</dbReference>